<dbReference type="VEuPathDB" id="AmoebaDB:DICPUDRAFT_58140"/>
<evidence type="ECO:0000256" key="10">
    <source>
        <dbReference type="RuleBase" id="RU362022"/>
    </source>
</evidence>
<dbReference type="STRING" id="5786.F0ZZB8"/>
<dbReference type="GO" id="GO:0005789">
    <property type="term" value="C:endoplasmic reticulum membrane"/>
    <property type="evidence" value="ECO:0007669"/>
    <property type="project" value="UniProtKB-SubCell"/>
</dbReference>
<keyword evidence="7 10" id="KW-0812">Transmembrane</keyword>
<dbReference type="GO" id="GO:0032259">
    <property type="term" value="P:methylation"/>
    <property type="evidence" value="ECO:0007669"/>
    <property type="project" value="UniProtKB-KW"/>
</dbReference>
<accession>F0ZZB8</accession>
<evidence type="ECO:0000256" key="8">
    <source>
        <dbReference type="ARBA" id="ARBA00022989"/>
    </source>
</evidence>
<dbReference type="OMA" id="IKREEAY"/>
<evidence type="ECO:0000313" key="11">
    <source>
        <dbReference type="EMBL" id="EGC30705.1"/>
    </source>
</evidence>
<dbReference type="OrthoDB" id="422086at2759"/>
<evidence type="ECO:0000256" key="6">
    <source>
        <dbReference type="ARBA" id="ARBA00022691"/>
    </source>
</evidence>
<evidence type="ECO:0000256" key="5">
    <source>
        <dbReference type="ARBA" id="ARBA00022679"/>
    </source>
</evidence>
<dbReference type="InterPro" id="IPR025770">
    <property type="entry name" value="PPMT_MeTrfase"/>
</dbReference>
<feature type="transmembrane region" description="Helical" evidence="10">
    <location>
        <begin position="34"/>
        <end position="53"/>
    </location>
</feature>
<gene>
    <name evidence="11" type="ORF">DICPUDRAFT_58140</name>
</gene>
<evidence type="ECO:0000256" key="4">
    <source>
        <dbReference type="ARBA" id="ARBA00022603"/>
    </source>
</evidence>
<dbReference type="EC" id="2.1.1.100" evidence="3 10"/>
<comment type="similarity">
    <text evidence="2 10">Belongs to the class VI-like SAM-binding methyltransferase superfamily. Isoprenylcysteine carboxyl methyltransferase family.</text>
</comment>
<name>F0ZZB8_DICPU</name>
<feature type="transmembrane region" description="Helical" evidence="10">
    <location>
        <begin position="124"/>
        <end position="143"/>
    </location>
</feature>
<dbReference type="EMBL" id="GL871307">
    <property type="protein sequence ID" value="EGC30705.1"/>
    <property type="molecule type" value="Genomic_DNA"/>
</dbReference>
<keyword evidence="4 10" id="KW-0489">Methyltransferase</keyword>
<dbReference type="AlphaFoldDB" id="F0ZZB8"/>
<dbReference type="GeneID" id="10508871"/>
<evidence type="ECO:0000313" key="12">
    <source>
        <dbReference type="Proteomes" id="UP000001064"/>
    </source>
</evidence>
<dbReference type="PROSITE" id="PS51564">
    <property type="entry name" value="SAM_ICMT"/>
    <property type="match status" value="1"/>
</dbReference>
<dbReference type="KEGG" id="dpp:DICPUDRAFT_58140"/>
<dbReference type="Proteomes" id="UP000001064">
    <property type="component" value="Unassembled WGS sequence"/>
</dbReference>
<dbReference type="Gene3D" id="1.20.120.1630">
    <property type="match status" value="1"/>
</dbReference>
<keyword evidence="10" id="KW-0256">Endoplasmic reticulum</keyword>
<dbReference type="FunCoup" id="F0ZZB8">
    <property type="interactions" value="330"/>
</dbReference>
<keyword evidence="5" id="KW-0808">Transferase</keyword>
<sequence>MKEQTANSSNAEVVKQNKIRAKSAWLRKGHARGSAISCGLGIGIGFGFALFLLSETTKNFGIYMMGICIFHMWEYIWVAMYHPEKLSSKSFLLNHSPQFNMALTISFFEYWIEWYFFPNMKTVSLWYIGAVFMVLGQVVRSLAMNTAGSNFTHIVQEEKRETHELVTTGIYKFMRHPSYFGWFLWSVSTQLVLLNPISIVGFGWASFKFFSNRIEYEEDYLIDFFGKSYKDYKENVWSGIPFIQ</sequence>
<dbReference type="Pfam" id="PF04140">
    <property type="entry name" value="ICMT"/>
    <property type="match status" value="1"/>
</dbReference>
<protein>
    <recommendedName>
        <fullName evidence="3 10">Protein-S-isoprenylcysteine O-methyltransferase</fullName>
        <ecNumber evidence="3 10">2.1.1.100</ecNumber>
    </recommendedName>
</protein>
<evidence type="ECO:0000256" key="9">
    <source>
        <dbReference type="ARBA" id="ARBA00023136"/>
    </source>
</evidence>
<dbReference type="GO" id="GO:0005783">
    <property type="term" value="C:endoplasmic reticulum"/>
    <property type="evidence" value="ECO:0000318"/>
    <property type="project" value="GO_Central"/>
</dbReference>
<dbReference type="InterPro" id="IPR007269">
    <property type="entry name" value="ICMT_MeTrfase"/>
</dbReference>
<reference evidence="12" key="1">
    <citation type="journal article" date="2011" name="Genome Biol.">
        <title>Comparative genomics of the social amoebae Dictyostelium discoideum and Dictyostelium purpureum.</title>
        <authorList>
            <consortium name="US DOE Joint Genome Institute (JGI-PGF)"/>
            <person name="Sucgang R."/>
            <person name="Kuo A."/>
            <person name="Tian X."/>
            <person name="Salerno W."/>
            <person name="Parikh A."/>
            <person name="Feasley C.L."/>
            <person name="Dalin E."/>
            <person name="Tu H."/>
            <person name="Huang E."/>
            <person name="Barry K."/>
            <person name="Lindquist E."/>
            <person name="Shapiro H."/>
            <person name="Bruce D."/>
            <person name="Schmutz J."/>
            <person name="Salamov A."/>
            <person name="Fey P."/>
            <person name="Gaudet P."/>
            <person name="Anjard C."/>
            <person name="Babu M.M."/>
            <person name="Basu S."/>
            <person name="Bushmanova Y."/>
            <person name="van der Wel H."/>
            <person name="Katoh-Kurasawa M."/>
            <person name="Dinh C."/>
            <person name="Coutinho P.M."/>
            <person name="Saito T."/>
            <person name="Elias M."/>
            <person name="Schaap P."/>
            <person name="Kay R.R."/>
            <person name="Henrissat B."/>
            <person name="Eichinger L."/>
            <person name="Rivero F."/>
            <person name="Putnam N.H."/>
            <person name="West C.M."/>
            <person name="Loomis W.F."/>
            <person name="Chisholm R.L."/>
            <person name="Shaulsky G."/>
            <person name="Strassmann J.E."/>
            <person name="Queller D.C."/>
            <person name="Kuspa A."/>
            <person name="Grigoriev I.V."/>
        </authorList>
    </citation>
    <scope>NUCLEOTIDE SEQUENCE [LARGE SCALE GENOMIC DNA]</scope>
    <source>
        <strain evidence="12">QSDP1</strain>
    </source>
</reference>
<proteinExistence type="inferred from homology"/>
<keyword evidence="6 10" id="KW-0949">S-adenosyl-L-methionine</keyword>
<evidence type="ECO:0000256" key="2">
    <source>
        <dbReference type="ARBA" id="ARBA00009140"/>
    </source>
</evidence>
<comment type="catalytic activity">
    <reaction evidence="10">
        <text>[protein]-C-terminal S-[(2E,6E)-farnesyl]-L-cysteine + S-adenosyl-L-methionine = [protein]-C-terminal S-[(2E,6E)-farnesyl]-L-cysteine methyl ester + S-adenosyl-L-homocysteine</text>
        <dbReference type="Rhea" id="RHEA:21672"/>
        <dbReference type="Rhea" id="RHEA-COMP:12125"/>
        <dbReference type="Rhea" id="RHEA-COMP:12126"/>
        <dbReference type="ChEBI" id="CHEBI:57856"/>
        <dbReference type="ChEBI" id="CHEBI:59789"/>
        <dbReference type="ChEBI" id="CHEBI:90510"/>
        <dbReference type="ChEBI" id="CHEBI:90511"/>
        <dbReference type="EC" id="2.1.1.100"/>
    </reaction>
</comment>
<keyword evidence="8 10" id="KW-1133">Transmembrane helix</keyword>
<dbReference type="GO" id="GO:0004671">
    <property type="term" value="F:protein C-terminal S-isoprenylcysteine carboxyl O-methyltransferase activity"/>
    <property type="evidence" value="ECO:0000318"/>
    <property type="project" value="GO_Central"/>
</dbReference>
<dbReference type="RefSeq" id="XP_003292768.1">
    <property type="nucleotide sequence ID" value="XM_003292720.1"/>
</dbReference>
<evidence type="ECO:0000256" key="3">
    <source>
        <dbReference type="ARBA" id="ARBA00012151"/>
    </source>
</evidence>
<feature type="transmembrane region" description="Helical" evidence="10">
    <location>
        <begin position="98"/>
        <end position="117"/>
    </location>
</feature>
<organism evidence="11 12">
    <name type="scientific">Dictyostelium purpureum</name>
    <name type="common">Slime mold</name>
    <dbReference type="NCBI Taxonomy" id="5786"/>
    <lineage>
        <taxon>Eukaryota</taxon>
        <taxon>Amoebozoa</taxon>
        <taxon>Evosea</taxon>
        <taxon>Eumycetozoa</taxon>
        <taxon>Dictyostelia</taxon>
        <taxon>Dictyosteliales</taxon>
        <taxon>Dictyosteliaceae</taxon>
        <taxon>Dictyostelium</taxon>
    </lineage>
</organism>
<dbReference type="InParanoid" id="F0ZZB8"/>
<evidence type="ECO:0000256" key="7">
    <source>
        <dbReference type="ARBA" id="ARBA00022692"/>
    </source>
</evidence>
<keyword evidence="9 10" id="KW-0472">Membrane</keyword>
<feature type="transmembrane region" description="Helical" evidence="10">
    <location>
        <begin position="60"/>
        <end position="78"/>
    </location>
</feature>
<feature type="transmembrane region" description="Helical" evidence="10">
    <location>
        <begin position="182"/>
        <end position="205"/>
    </location>
</feature>
<evidence type="ECO:0000256" key="1">
    <source>
        <dbReference type="ARBA" id="ARBA00004141"/>
    </source>
</evidence>
<keyword evidence="12" id="KW-1185">Reference proteome</keyword>
<dbReference type="PANTHER" id="PTHR12714">
    <property type="entry name" value="PROTEIN-S ISOPRENYLCYSTEINE O-METHYLTRANSFERASE"/>
    <property type="match status" value="1"/>
</dbReference>
<dbReference type="PANTHER" id="PTHR12714:SF9">
    <property type="entry name" value="PROTEIN-S-ISOPRENYLCYSTEINE O-METHYLTRANSFERASE"/>
    <property type="match status" value="1"/>
</dbReference>
<dbReference type="eggNOG" id="KOG2628">
    <property type="taxonomic scope" value="Eukaryota"/>
</dbReference>
<comment type="subcellular location">
    <subcellularLocation>
        <location evidence="10">Endoplasmic reticulum membrane</location>
        <topology evidence="10">Multi-pass membrane protein</topology>
    </subcellularLocation>
    <subcellularLocation>
        <location evidence="1">Membrane</location>
        <topology evidence="1">Multi-pass membrane protein</topology>
    </subcellularLocation>
</comment>